<dbReference type="GO" id="GO:0005975">
    <property type="term" value="P:carbohydrate metabolic process"/>
    <property type="evidence" value="ECO:0007669"/>
    <property type="project" value="InterPro"/>
</dbReference>
<dbReference type="AlphaFoldDB" id="A0A556R9E4"/>
<evidence type="ECO:0000256" key="2">
    <source>
        <dbReference type="ARBA" id="ARBA00012758"/>
    </source>
</evidence>
<dbReference type="PANTHER" id="PTHR43101:SF1">
    <property type="entry name" value="BETA-FRUCTOSIDASE"/>
    <property type="match status" value="1"/>
</dbReference>
<proteinExistence type="inferred from homology"/>
<dbReference type="Gene3D" id="2.115.10.20">
    <property type="entry name" value="Glycosyl hydrolase domain, family 43"/>
    <property type="match status" value="1"/>
</dbReference>
<name>A0A556R9E4_9BIFI</name>
<dbReference type="InterPro" id="IPR051214">
    <property type="entry name" value="GH32_Enzymes"/>
</dbReference>
<dbReference type="SUPFAM" id="SSF49899">
    <property type="entry name" value="Concanavalin A-like lectins/glucanases"/>
    <property type="match status" value="1"/>
</dbReference>
<dbReference type="SMART" id="SM00640">
    <property type="entry name" value="Glyco_32"/>
    <property type="match status" value="1"/>
</dbReference>
<comment type="caution">
    <text evidence="6">The sequence shown here is derived from an EMBL/GenBank/DDBJ whole genome shotgun (WGS) entry which is preliminary data.</text>
</comment>
<dbReference type="SUPFAM" id="SSF75005">
    <property type="entry name" value="Arabinanase/levansucrase/invertase"/>
    <property type="match status" value="1"/>
</dbReference>
<dbReference type="EC" id="3.2.1.26" evidence="2"/>
<dbReference type="Proteomes" id="UP000317536">
    <property type="component" value="Unassembled WGS sequence"/>
</dbReference>
<dbReference type="InterPro" id="IPR023296">
    <property type="entry name" value="Glyco_hydro_beta-prop_sf"/>
</dbReference>
<accession>A0A556R9E4</accession>
<evidence type="ECO:0000256" key="1">
    <source>
        <dbReference type="ARBA" id="ARBA00009902"/>
    </source>
</evidence>
<comment type="similarity">
    <text evidence="1">Belongs to the glycosyl hydrolase 32 family.</text>
</comment>
<dbReference type="Gene3D" id="2.60.120.560">
    <property type="entry name" value="Exo-inulinase, domain 1"/>
    <property type="match status" value="1"/>
</dbReference>
<gene>
    <name evidence="6" type="ORF">FPK29_07095</name>
</gene>
<dbReference type="PANTHER" id="PTHR43101">
    <property type="entry name" value="BETA-FRUCTOSIDASE"/>
    <property type="match status" value="1"/>
</dbReference>
<dbReference type="EMBL" id="VMHJ01000003">
    <property type="protein sequence ID" value="TSJ85508.1"/>
    <property type="molecule type" value="Genomic_DNA"/>
</dbReference>
<dbReference type="InterPro" id="IPR013148">
    <property type="entry name" value="Glyco_hydro_32_N"/>
</dbReference>
<organism evidence="6 7">
    <name type="scientific">Bifidobacterium asteroides</name>
    <dbReference type="NCBI Taxonomy" id="1684"/>
    <lineage>
        <taxon>Bacteria</taxon>
        <taxon>Bacillati</taxon>
        <taxon>Actinomycetota</taxon>
        <taxon>Actinomycetes</taxon>
        <taxon>Bifidobacteriales</taxon>
        <taxon>Bifidobacteriaceae</taxon>
        <taxon>Bifidobacterium</taxon>
    </lineage>
</organism>
<evidence type="ECO:0000256" key="4">
    <source>
        <dbReference type="ARBA" id="ARBA00023295"/>
    </source>
</evidence>
<evidence type="ECO:0000313" key="6">
    <source>
        <dbReference type="EMBL" id="TSJ85508.1"/>
    </source>
</evidence>
<dbReference type="GO" id="GO:0004564">
    <property type="term" value="F:beta-fructofuranosidase activity"/>
    <property type="evidence" value="ECO:0007669"/>
    <property type="project" value="UniProtKB-EC"/>
</dbReference>
<sequence length="462" mass="52392">MNKLYYQFPGTWFGDCMPYGKGDEFFLFHQRDTRDPAPFGQPFGWDLATTRDFVHYQDCGTAIPRGGDGDQDQFIFAGSVFEGPDGYHAFYTGFNRDYPAEGKASQVLMQAVSQDLSHWRKLDQAPSIAPQPGYDPDDWRDPLVVRDEQAGNYLLILGARKKGPKTMQTGRTVKFTSDDLVHWEFGGDFWAPGLYTMHEMPDLFRIGDWWYHIVTEYSDRHGMTYRMSHSLEGPWTAPVDDAFDGSGYYAGRTFELGGRRVLFGWVGTKAGDDDRNNYEWGGTFVPHEVYQREDGSLGVRPVDTLWAAFNPRTPLDDVDIQAPHERKEVVIDPDCPDLFSFEADVRFTPGTRSFGLRLREEAGTGRSYQYDFQVGQGRYLFEGSPNDPWFTVMNIGLERPIRLEAGRIYHLQLVVDDTIATLYVDGVALNARIYRPGQALGIYVTEGGLQVTGMSLAKGLRK</sequence>
<evidence type="ECO:0000313" key="7">
    <source>
        <dbReference type="Proteomes" id="UP000317536"/>
    </source>
</evidence>
<reference evidence="6 7" key="1">
    <citation type="submission" date="2019-07" db="EMBL/GenBank/DDBJ databases">
        <title>Bifidobacterium asteroides genomes.</title>
        <authorList>
            <person name="Zheng H."/>
        </authorList>
    </citation>
    <scope>NUCLEOTIDE SEQUENCE [LARGE SCALE GENOMIC DNA]</scope>
    <source>
        <strain evidence="6 7">W8111</strain>
    </source>
</reference>
<protein>
    <recommendedName>
        <fullName evidence="2">beta-fructofuranosidase</fullName>
        <ecNumber evidence="2">3.2.1.26</ecNumber>
    </recommendedName>
</protein>
<evidence type="ECO:0000259" key="5">
    <source>
        <dbReference type="Pfam" id="PF00251"/>
    </source>
</evidence>
<keyword evidence="4" id="KW-0326">Glycosidase</keyword>
<dbReference type="InterPro" id="IPR013320">
    <property type="entry name" value="ConA-like_dom_sf"/>
</dbReference>
<dbReference type="InterPro" id="IPR001362">
    <property type="entry name" value="Glyco_hydro_32"/>
</dbReference>
<dbReference type="CDD" id="cd08995">
    <property type="entry name" value="GH32_EcAec43-like"/>
    <property type="match status" value="1"/>
</dbReference>
<dbReference type="Pfam" id="PF00251">
    <property type="entry name" value="Glyco_hydro_32N"/>
    <property type="match status" value="1"/>
</dbReference>
<feature type="domain" description="Glycosyl hydrolase family 32 N-terminal" evidence="5">
    <location>
        <begin position="22"/>
        <end position="283"/>
    </location>
</feature>
<evidence type="ECO:0000256" key="3">
    <source>
        <dbReference type="ARBA" id="ARBA00022801"/>
    </source>
</evidence>
<keyword evidence="3 6" id="KW-0378">Hydrolase</keyword>